<dbReference type="InterPro" id="IPR036390">
    <property type="entry name" value="WH_DNA-bd_sf"/>
</dbReference>
<dbReference type="InterPro" id="IPR052362">
    <property type="entry name" value="HTH-GbsR_regulator"/>
</dbReference>
<dbReference type="InterPro" id="IPR026282">
    <property type="entry name" value="MJ1563"/>
</dbReference>
<accession>A0A6M8SY71</accession>
<dbReference type="PIRSF" id="PIRSF006707">
    <property type="entry name" value="MJ1563"/>
    <property type="match status" value="1"/>
</dbReference>
<reference evidence="6 7" key="1">
    <citation type="submission" date="2020-05" db="EMBL/GenBank/DDBJ databases">
        <title>Complete genome sequence of Deefgea sp. D17.</title>
        <authorList>
            <person name="Bae J.-W."/>
            <person name="Han J.E."/>
        </authorList>
    </citation>
    <scope>NUCLEOTIDE SEQUENCE [LARGE SCALE GENOMIC DNA]</scope>
    <source>
        <strain evidence="6 7">D17</strain>
    </source>
</reference>
<name>A0A6M8SY71_9NEIS</name>
<evidence type="ECO:0000256" key="2">
    <source>
        <dbReference type="ARBA" id="ARBA00023125"/>
    </source>
</evidence>
<evidence type="ECO:0000259" key="5">
    <source>
        <dbReference type="Pfam" id="PF12802"/>
    </source>
</evidence>
<dbReference type="InterPro" id="IPR011991">
    <property type="entry name" value="ArsR-like_HTH"/>
</dbReference>
<evidence type="ECO:0000313" key="6">
    <source>
        <dbReference type="EMBL" id="QKJ67559.1"/>
    </source>
</evidence>
<evidence type="ECO:0000256" key="1">
    <source>
        <dbReference type="ARBA" id="ARBA00023015"/>
    </source>
</evidence>
<dbReference type="AlphaFoldDB" id="A0A6M8SY71"/>
<sequence length="186" mass="21560">MNLTPLIQSFVLHFGEMGSRWGINRTVGQMYALLFVSEKPLNADEMAEALGFSRSNVSMGLKELESWRLVKLQHFPGDRREYYSTPEDVWAIFKTLADERKKREVEPTLSMLREALMETPANEAERHAQARMGQMHDLIDLTTSWFSDIQKLDVETLKKLMTLGAQVQKFLEFKQKLSFPRSSEKE</sequence>
<dbReference type="SUPFAM" id="SSF46785">
    <property type="entry name" value="Winged helix' DNA-binding domain"/>
    <property type="match status" value="1"/>
</dbReference>
<dbReference type="RefSeq" id="WP_173534061.1">
    <property type="nucleotide sequence ID" value="NZ_CP054143.1"/>
</dbReference>
<keyword evidence="1 4" id="KW-0805">Transcription regulation</keyword>
<feature type="domain" description="HTH marR-type" evidence="5">
    <location>
        <begin position="22"/>
        <end position="81"/>
    </location>
</feature>
<dbReference type="Gene3D" id="1.10.10.10">
    <property type="entry name" value="Winged helix-like DNA-binding domain superfamily/Winged helix DNA-binding domain"/>
    <property type="match status" value="1"/>
</dbReference>
<proteinExistence type="inferred from homology"/>
<dbReference type="PANTHER" id="PTHR38465:SF1">
    <property type="entry name" value="HTH-TYPE TRANSCRIPTIONAL REGULATOR MJ1563-RELATED"/>
    <property type="match status" value="1"/>
</dbReference>
<dbReference type="InterPro" id="IPR000835">
    <property type="entry name" value="HTH_MarR-typ"/>
</dbReference>
<evidence type="ECO:0000256" key="3">
    <source>
        <dbReference type="ARBA" id="ARBA00023163"/>
    </source>
</evidence>
<organism evidence="6 7">
    <name type="scientific">Deefgea piscis</name>
    <dbReference type="NCBI Taxonomy" id="2739061"/>
    <lineage>
        <taxon>Bacteria</taxon>
        <taxon>Pseudomonadati</taxon>
        <taxon>Pseudomonadota</taxon>
        <taxon>Betaproteobacteria</taxon>
        <taxon>Neisseriales</taxon>
        <taxon>Chitinibacteraceae</taxon>
        <taxon>Deefgea</taxon>
    </lineage>
</organism>
<dbReference type="KEGG" id="dee:HQN60_13040"/>
<keyword evidence="7" id="KW-1185">Reference proteome</keyword>
<keyword evidence="2 4" id="KW-0238">DNA-binding</keyword>
<dbReference type="InterPro" id="IPR036388">
    <property type="entry name" value="WH-like_DNA-bd_sf"/>
</dbReference>
<dbReference type="Pfam" id="PF12802">
    <property type="entry name" value="MarR_2"/>
    <property type="match status" value="1"/>
</dbReference>
<dbReference type="Proteomes" id="UP000504844">
    <property type="component" value="Chromosome"/>
</dbReference>
<evidence type="ECO:0000313" key="7">
    <source>
        <dbReference type="Proteomes" id="UP000504844"/>
    </source>
</evidence>
<dbReference type="CDD" id="cd00090">
    <property type="entry name" value="HTH_ARSR"/>
    <property type="match status" value="1"/>
</dbReference>
<dbReference type="PANTHER" id="PTHR38465">
    <property type="entry name" value="HTH-TYPE TRANSCRIPTIONAL REGULATOR MJ1563-RELATED"/>
    <property type="match status" value="1"/>
</dbReference>
<dbReference type="GO" id="GO:0003700">
    <property type="term" value="F:DNA-binding transcription factor activity"/>
    <property type="evidence" value="ECO:0007669"/>
    <property type="project" value="InterPro"/>
</dbReference>
<comment type="similarity">
    <text evidence="4">Belongs to the GbsR family.</text>
</comment>
<dbReference type="EMBL" id="CP054143">
    <property type="protein sequence ID" value="QKJ67559.1"/>
    <property type="molecule type" value="Genomic_DNA"/>
</dbReference>
<dbReference type="GO" id="GO:0003677">
    <property type="term" value="F:DNA binding"/>
    <property type="evidence" value="ECO:0007669"/>
    <property type="project" value="UniProtKB-UniRule"/>
</dbReference>
<keyword evidence="3 4" id="KW-0804">Transcription</keyword>
<gene>
    <name evidence="6" type="ORF">HQN60_13040</name>
</gene>
<protein>
    <recommendedName>
        <fullName evidence="4">HTH-type transcriptional regulator</fullName>
    </recommendedName>
</protein>
<evidence type="ECO:0000256" key="4">
    <source>
        <dbReference type="PIRNR" id="PIRNR006707"/>
    </source>
</evidence>